<dbReference type="InterPro" id="IPR016072">
    <property type="entry name" value="Skp1_comp_dimer"/>
</dbReference>
<dbReference type="EMBL" id="KB705854">
    <property type="protein sequence ID" value="EMR70474.1"/>
    <property type="molecule type" value="Genomic_DNA"/>
</dbReference>
<comment type="function">
    <text evidence="3">Essential component of the SCF (SKP1-CUL1-F-box protein) E3 ubiquitin ligase complexes, which mediate the ubiquitination and subsequent proteasomal degradation of target proteins. Controls sulfur metabolite repression, probably by mediating the inactivation or degradation of the metR transcription factor.</text>
</comment>
<dbReference type="Gene3D" id="3.30.710.10">
    <property type="entry name" value="Potassium Channel Kv1.1, Chain A"/>
    <property type="match status" value="1"/>
</dbReference>
<evidence type="ECO:0000313" key="7">
    <source>
        <dbReference type="EMBL" id="EMR70474.1"/>
    </source>
</evidence>
<evidence type="ECO:0000259" key="6">
    <source>
        <dbReference type="Pfam" id="PF03931"/>
    </source>
</evidence>
<evidence type="ECO:0000256" key="3">
    <source>
        <dbReference type="ARBA" id="ARBA00045385"/>
    </source>
</evidence>
<evidence type="ECO:0000256" key="2">
    <source>
        <dbReference type="ARBA" id="ARBA00022786"/>
    </source>
</evidence>
<dbReference type="STRING" id="1287681.M7SV55"/>
<dbReference type="InterPro" id="IPR001232">
    <property type="entry name" value="SKP1-like"/>
</dbReference>
<dbReference type="KEGG" id="ela:UCREL1_2481"/>
<evidence type="ECO:0000256" key="4">
    <source>
        <dbReference type="PIRNR" id="PIRNR028729"/>
    </source>
</evidence>
<dbReference type="eggNOG" id="KOG1724">
    <property type="taxonomic scope" value="Eukaryota"/>
</dbReference>
<dbReference type="GO" id="GO:0016567">
    <property type="term" value="P:protein ubiquitination"/>
    <property type="evidence" value="ECO:0007669"/>
    <property type="project" value="UniProtKB-UniPathway"/>
</dbReference>
<feature type="domain" description="SKP1 component dimerisation" evidence="5">
    <location>
        <begin position="126"/>
        <end position="171"/>
    </location>
</feature>
<gene>
    <name evidence="7" type="ORF">UCREL1_2481</name>
</gene>
<dbReference type="GO" id="GO:0016874">
    <property type="term" value="F:ligase activity"/>
    <property type="evidence" value="ECO:0007669"/>
    <property type="project" value="UniProtKB-KW"/>
</dbReference>
<accession>M7SV55</accession>
<dbReference type="SMART" id="SM00512">
    <property type="entry name" value="Skp1"/>
    <property type="match status" value="1"/>
</dbReference>
<evidence type="ECO:0000256" key="1">
    <source>
        <dbReference type="ARBA" id="ARBA00009993"/>
    </source>
</evidence>
<dbReference type="AlphaFoldDB" id="M7SV55"/>
<dbReference type="SUPFAM" id="SSF81382">
    <property type="entry name" value="Skp1 dimerisation domain-like"/>
    <property type="match status" value="1"/>
</dbReference>
<dbReference type="InterPro" id="IPR011333">
    <property type="entry name" value="SKP1/BTB/POZ_sf"/>
</dbReference>
<name>M7SV55_EUTLA</name>
<dbReference type="Pfam" id="PF03931">
    <property type="entry name" value="Skp1_POZ"/>
    <property type="match status" value="1"/>
</dbReference>
<keyword evidence="7" id="KW-0436">Ligase</keyword>
<feature type="domain" description="SKP1 component POZ" evidence="6">
    <location>
        <begin position="16"/>
        <end position="79"/>
    </location>
</feature>
<comment type="subunit">
    <text evidence="4">Component of the SCF (SKP1-CUL1-F-box protein) E3 ubiquitin ligase complexes.</text>
</comment>
<dbReference type="InterPro" id="IPR016897">
    <property type="entry name" value="SKP1"/>
</dbReference>
<dbReference type="OMA" id="WERIPSC"/>
<dbReference type="InterPro" id="IPR016073">
    <property type="entry name" value="Skp1_comp_POZ"/>
</dbReference>
<dbReference type="Pfam" id="PF01466">
    <property type="entry name" value="Skp1"/>
    <property type="match status" value="1"/>
</dbReference>
<dbReference type="PIRSF" id="PIRSF028729">
    <property type="entry name" value="E3_ubiquit_lig_SCF_Skp"/>
    <property type="match status" value="1"/>
</dbReference>
<dbReference type="InterPro" id="IPR036296">
    <property type="entry name" value="SKP1-like_dim_sf"/>
</dbReference>
<dbReference type="PANTHER" id="PTHR11165">
    <property type="entry name" value="SKP1"/>
    <property type="match status" value="1"/>
</dbReference>
<evidence type="ECO:0000259" key="5">
    <source>
        <dbReference type="Pfam" id="PF01466"/>
    </source>
</evidence>
<proteinExistence type="inferred from homology"/>
<protein>
    <recommendedName>
        <fullName evidence="4">E3 ubiquitin ligase complex SCF subunit</fullName>
    </recommendedName>
</protein>
<reference evidence="8" key="1">
    <citation type="journal article" date="2013" name="Genome Announc.">
        <title>Draft genome sequence of the grapevine dieback fungus Eutypa lata UCR-EL1.</title>
        <authorList>
            <person name="Blanco-Ulate B."/>
            <person name="Rolshausen P.E."/>
            <person name="Cantu D."/>
        </authorList>
    </citation>
    <scope>NUCLEOTIDE SEQUENCE [LARGE SCALE GENOMIC DNA]</scope>
    <source>
        <strain evidence="8">UCR-EL1</strain>
    </source>
</reference>
<sequence length="173" mass="19719">MSASSTNSDGADNPRLVTLQANDGTQFVVDYEVIRRFIPLIHEMLNDLGDEETTEVIPVDECSGPILRMVLDWCEHHRDDEEPKLEEEFQEESRAMPDWDVALFSGGMDELSGITKAANYLEIHLLLERCSRYLANLVEGRSTEEMRNIFGIVADFGPGEEEKIRQENQWAVE</sequence>
<dbReference type="HOGENOM" id="CLU_059252_6_1_1"/>
<dbReference type="UniPathway" id="UPA00143"/>
<keyword evidence="8" id="KW-1185">Reference proteome</keyword>
<organism evidence="7 8">
    <name type="scientific">Eutypa lata (strain UCR-EL1)</name>
    <name type="common">Grapevine dieback disease fungus</name>
    <name type="synonym">Eutypa armeniacae</name>
    <dbReference type="NCBI Taxonomy" id="1287681"/>
    <lineage>
        <taxon>Eukaryota</taxon>
        <taxon>Fungi</taxon>
        <taxon>Dikarya</taxon>
        <taxon>Ascomycota</taxon>
        <taxon>Pezizomycotina</taxon>
        <taxon>Sordariomycetes</taxon>
        <taxon>Xylariomycetidae</taxon>
        <taxon>Xylariales</taxon>
        <taxon>Diatrypaceae</taxon>
        <taxon>Eutypa</taxon>
    </lineage>
</organism>
<dbReference type="GO" id="GO:0006511">
    <property type="term" value="P:ubiquitin-dependent protein catabolic process"/>
    <property type="evidence" value="ECO:0007669"/>
    <property type="project" value="InterPro"/>
</dbReference>
<dbReference type="SUPFAM" id="SSF54695">
    <property type="entry name" value="POZ domain"/>
    <property type="match status" value="1"/>
</dbReference>
<evidence type="ECO:0000313" key="8">
    <source>
        <dbReference type="Proteomes" id="UP000012174"/>
    </source>
</evidence>
<dbReference type="Proteomes" id="UP000012174">
    <property type="component" value="Unassembled WGS sequence"/>
</dbReference>
<comment type="similarity">
    <text evidence="1 4">Belongs to the SKP1 family.</text>
</comment>
<dbReference type="OrthoDB" id="2342932at2759"/>
<keyword evidence="2 4" id="KW-0833">Ubl conjugation pathway</keyword>
<comment type="pathway">
    <text evidence="4">Protein modification; protein ubiquitination.</text>
</comment>